<dbReference type="HOGENOM" id="CLU_198143_0_0_3"/>
<gene>
    <name evidence="1" type="ordered locus">Sta7437_1305</name>
</gene>
<dbReference type="AlphaFoldDB" id="K9XQS1"/>
<sequence length="83" mass="9431">MLQSIKGVYKDGAIKLAETPENIEESQVIVTFLEPKSKKQTKQIIGTSGQQLLRFVGEIVLEDLQLMSEAIEEHCEQIDLNEW</sequence>
<evidence type="ECO:0000313" key="2">
    <source>
        <dbReference type="Proteomes" id="UP000010473"/>
    </source>
</evidence>
<keyword evidence="2" id="KW-1185">Reference proteome</keyword>
<proteinExistence type="predicted"/>
<protein>
    <recommendedName>
        <fullName evidence="3">DUF104 domain-containing protein</fullName>
    </recommendedName>
</protein>
<dbReference type="Proteomes" id="UP000010473">
    <property type="component" value="Chromosome"/>
</dbReference>
<dbReference type="RefSeq" id="WP_015192546.1">
    <property type="nucleotide sequence ID" value="NC_019748.1"/>
</dbReference>
<evidence type="ECO:0000313" key="1">
    <source>
        <dbReference type="EMBL" id="AFZ34873.1"/>
    </source>
</evidence>
<accession>K9XQS1</accession>
<dbReference type="EMBL" id="CP003653">
    <property type="protein sequence ID" value="AFZ34873.1"/>
    <property type="molecule type" value="Genomic_DNA"/>
</dbReference>
<dbReference type="STRING" id="111780.Sta7437_1305"/>
<reference evidence="2" key="1">
    <citation type="journal article" date="2013" name="Proc. Natl. Acad. Sci. U.S.A.">
        <title>Improving the coverage of the cyanobacterial phylum using diversity-driven genome sequencing.</title>
        <authorList>
            <person name="Shih P.M."/>
            <person name="Wu D."/>
            <person name="Latifi A."/>
            <person name="Axen S.D."/>
            <person name="Fewer D.P."/>
            <person name="Talla E."/>
            <person name="Calteau A."/>
            <person name="Cai F."/>
            <person name="Tandeau de Marsac N."/>
            <person name="Rippka R."/>
            <person name="Herdman M."/>
            <person name="Sivonen K."/>
            <person name="Coursin T."/>
            <person name="Laurent T."/>
            <person name="Goodwin L."/>
            <person name="Nolan M."/>
            <person name="Davenport K.W."/>
            <person name="Han C.S."/>
            <person name="Rubin E.M."/>
            <person name="Eisen J.A."/>
            <person name="Woyke T."/>
            <person name="Gugger M."/>
            <person name="Kerfeld C.A."/>
        </authorList>
    </citation>
    <scope>NUCLEOTIDE SEQUENCE [LARGE SCALE GENOMIC DNA]</scope>
    <source>
        <strain evidence="2">ATCC 29371 / PCC 7437</strain>
    </source>
</reference>
<organism evidence="1 2">
    <name type="scientific">Stanieria cyanosphaera (strain ATCC 29371 / PCC 7437)</name>
    <dbReference type="NCBI Taxonomy" id="111780"/>
    <lineage>
        <taxon>Bacteria</taxon>
        <taxon>Bacillati</taxon>
        <taxon>Cyanobacteriota</taxon>
        <taxon>Cyanophyceae</taxon>
        <taxon>Pleurocapsales</taxon>
        <taxon>Dermocarpellaceae</taxon>
        <taxon>Stanieria</taxon>
    </lineage>
</organism>
<dbReference type="OrthoDB" id="464420at2"/>
<evidence type="ECO:0008006" key="3">
    <source>
        <dbReference type="Google" id="ProtNLM"/>
    </source>
</evidence>
<name>K9XQS1_STAC7</name>
<dbReference type="KEGG" id="scs:Sta7437_1305"/>